<dbReference type="InterPro" id="IPR003433">
    <property type="entry name" value="Capsid_VP4_densovirus"/>
</dbReference>
<dbReference type="RefSeq" id="YP_010798228.1">
    <property type="nucleotide sequence ID" value="NC_076372.1"/>
</dbReference>
<dbReference type="Proteomes" id="UP000681822">
    <property type="component" value="Segment"/>
</dbReference>
<reference evidence="2 3" key="1">
    <citation type="journal article" date="2019" name="Viruses">
        <title>A New Prevalent Densovirus Discovered in Acari. Insight from Metagenomics in Viral Communities Associated with Two-Spotted Mite (Tetranychus urticae) Populations.</title>
        <authorList>
            <person name="Francois S."/>
            <person name="Mutuel D."/>
            <person name="Duncan A.B."/>
            <person name="Rodrigues L.R."/>
            <person name="Danzelle C."/>
            <person name="Lefevre S."/>
            <person name="Santos I."/>
            <person name="Frayssinet M."/>
            <person name="Fernandez E."/>
            <person name="Filloux D."/>
            <person name="Roumagnac P."/>
            <person name="Froissart R."/>
            <person name="Ogliastro M."/>
        </authorList>
    </citation>
    <scope>NUCLEOTIDE SEQUENCE [LARGE SCALE GENOMIC DNA]</scope>
    <source>
        <strain evidence="2 3">Lisbon</strain>
    </source>
</reference>
<keyword evidence="3" id="KW-1185">Reference proteome</keyword>
<dbReference type="KEGG" id="vg:80536342"/>
<dbReference type="EMBL" id="MK543949">
    <property type="protein sequence ID" value="QBO56619.1"/>
    <property type="molecule type" value="Genomic_DNA"/>
</dbReference>
<accession>A0A482G2V7</accession>
<evidence type="ECO:0000313" key="3">
    <source>
        <dbReference type="Proteomes" id="UP000681822"/>
    </source>
</evidence>
<feature type="compositionally biased region" description="Basic and acidic residues" evidence="1">
    <location>
        <begin position="69"/>
        <end position="82"/>
    </location>
</feature>
<feature type="region of interest" description="Disordered" evidence="1">
    <location>
        <begin position="69"/>
        <end position="95"/>
    </location>
</feature>
<feature type="region of interest" description="Disordered" evidence="1">
    <location>
        <begin position="342"/>
        <end position="364"/>
    </location>
</feature>
<proteinExistence type="predicted"/>
<evidence type="ECO:0000313" key="2">
    <source>
        <dbReference type="EMBL" id="QBO56619.1"/>
    </source>
</evidence>
<name>A0A482G2V7_9VIRU</name>
<protein>
    <submittedName>
        <fullName evidence="2">Putative VP1 protein</fullName>
    </submittedName>
</protein>
<evidence type="ECO:0000256" key="1">
    <source>
        <dbReference type="SAM" id="MobiDB-lite"/>
    </source>
</evidence>
<dbReference type="Pfam" id="PF02336">
    <property type="entry name" value="Denso_VP4"/>
    <property type="match status" value="1"/>
</dbReference>
<dbReference type="GeneID" id="80536342"/>
<organism evidence="2 3">
    <name type="scientific">Tetranychus urticae-associated ambidensovirus</name>
    <dbReference type="NCBI Taxonomy" id="2555904"/>
    <lineage>
        <taxon>Viruses</taxon>
        <taxon>Monodnaviria</taxon>
        <taxon>Shotokuvirae</taxon>
        <taxon>Cossaviricota</taxon>
        <taxon>Quintoviricetes</taxon>
        <taxon>Piccovirales</taxon>
        <taxon>Parvoviridae</taxon>
        <taxon>Densovirinae</taxon>
        <taxon>Tetuambidensovirus</taxon>
        <taxon>Tetuambidensovirus trombidiform1</taxon>
    </lineage>
</organism>
<sequence length="505" mass="55075">MSSLIFGNNLNYRAPSSSRLLRVPNAAEQAALNLGIGLAGFEWVRSHHQIKKIKQDIFDPARNMGIARTRDADGDENMEKLNDGSAGKSTPGGTGADVQQTIIKNPTSATHGTIVFKKTFQIYTAGFLFTKGNLFSTAGILEANPFATGAVGITTPLCTINPDKCHWYMTRYQFDNLPNFSYASSCKMKVTPLGYRLPFATNEAASGYANSQTLVQIAYATGLNTMWNSINCGYTTATTNMSTPTGFTAPPDLSNLLYGANGSIGCSMGIPRHLNNYMTIISNNTFDVPLTDQINIVNVNDCKGCPIINYAHDFKNGLLKVPNPSSLANSWMQRRLMGPITGNTARPHIPKAPGESSITNDKGNAYGDVTAVTSNRDSVIDNSRNDIEQALSDYCNYQFQIEKAPYITNQLGQSQQPDRPPLINVGVLPVQSNAALSATPTFSDVVCQWMVQTELHVHYNMNYAQCSNIGWQYIKAFDPEVFGDDGLQQNTDTIALVSNRKPIVV</sequence>
<dbReference type="SUPFAM" id="SSF88645">
    <property type="entry name" value="ssDNA viruses"/>
    <property type="match status" value="1"/>
</dbReference>
<dbReference type="GO" id="GO:0005198">
    <property type="term" value="F:structural molecule activity"/>
    <property type="evidence" value="ECO:0007669"/>
    <property type="project" value="InterPro"/>
</dbReference>
<dbReference type="InterPro" id="IPR016184">
    <property type="entry name" value="Capsid/spike_ssDNA_virus"/>
</dbReference>